<feature type="transmembrane region" description="Helical" evidence="9">
    <location>
        <begin position="28"/>
        <end position="48"/>
    </location>
</feature>
<comment type="similarity">
    <text evidence="1">Belongs to the CpsD/CapB family.</text>
</comment>
<comment type="caution">
    <text evidence="11">The sequence shown here is derived from an EMBL/GenBank/DDBJ whole genome shotgun (WGS) entry which is preliminary data.</text>
</comment>
<dbReference type="InterPro" id="IPR050445">
    <property type="entry name" value="Bact_polysacc_biosynth/exp"/>
</dbReference>
<feature type="non-terminal residue" evidence="11">
    <location>
        <position position="1"/>
    </location>
</feature>
<dbReference type="SUPFAM" id="SSF52540">
    <property type="entry name" value="P-loop containing nucleoside triphosphate hydrolases"/>
    <property type="match status" value="1"/>
</dbReference>
<dbReference type="Gene3D" id="3.40.50.300">
    <property type="entry name" value="P-loop containing nucleotide triphosphate hydrolases"/>
    <property type="match status" value="1"/>
</dbReference>
<keyword evidence="9" id="KW-1133">Transmembrane helix</keyword>
<evidence type="ECO:0000256" key="7">
    <source>
        <dbReference type="ARBA" id="ARBA00023137"/>
    </source>
</evidence>
<keyword evidence="7" id="KW-0829">Tyrosine-protein kinase</keyword>
<organism evidence="11 12">
    <name type="scientific">Phocaeicola acetigenes</name>
    <dbReference type="NCBI Taxonomy" id="3016083"/>
    <lineage>
        <taxon>Bacteria</taxon>
        <taxon>Pseudomonadati</taxon>
        <taxon>Bacteroidota</taxon>
        <taxon>Bacteroidia</taxon>
        <taxon>Bacteroidales</taxon>
        <taxon>Bacteroidaceae</taxon>
        <taxon>Phocaeicola</taxon>
    </lineage>
</organism>
<dbReference type="InterPro" id="IPR027417">
    <property type="entry name" value="P-loop_NTPase"/>
</dbReference>
<dbReference type="Pfam" id="PF13614">
    <property type="entry name" value="AAA_31"/>
    <property type="match status" value="1"/>
</dbReference>
<evidence type="ECO:0000256" key="8">
    <source>
        <dbReference type="ARBA" id="ARBA00051245"/>
    </source>
</evidence>
<dbReference type="GO" id="GO:0004715">
    <property type="term" value="F:non-membrane spanning protein tyrosine kinase activity"/>
    <property type="evidence" value="ECO:0007669"/>
    <property type="project" value="UniProtKB-EC"/>
</dbReference>
<protein>
    <recommendedName>
        <fullName evidence="2">non-specific protein-tyrosine kinase</fullName>
        <ecNumber evidence="2">2.7.10.2</ecNumber>
    </recommendedName>
</protein>
<dbReference type="PANTHER" id="PTHR32309:SF13">
    <property type="entry name" value="FERRIC ENTEROBACTIN TRANSPORT PROTEIN FEPE"/>
    <property type="match status" value="1"/>
</dbReference>
<keyword evidence="12" id="KW-1185">Reference proteome</keyword>
<accession>A0ABT4PKZ1</accession>
<dbReference type="EC" id="2.7.10.2" evidence="2"/>
<evidence type="ECO:0000256" key="4">
    <source>
        <dbReference type="ARBA" id="ARBA00022741"/>
    </source>
</evidence>
<keyword evidence="4" id="KW-0547">Nucleotide-binding</keyword>
<keyword evidence="3 11" id="KW-0808">Transferase</keyword>
<dbReference type="NCBIfam" id="TIGR01007">
    <property type="entry name" value="eps_fam"/>
    <property type="match status" value="1"/>
</dbReference>
<evidence type="ECO:0000256" key="1">
    <source>
        <dbReference type="ARBA" id="ARBA00007316"/>
    </source>
</evidence>
<evidence type="ECO:0000313" key="11">
    <source>
        <dbReference type="EMBL" id="MCZ8373722.1"/>
    </source>
</evidence>
<feature type="non-terminal residue" evidence="11">
    <location>
        <position position="315"/>
    </location>
</feature>
<sequence>TLAATATNGRIIEQALPDKYPVAPKKKIIALAALILGLGIPVGFIYLIDLLKYKIENGEDVQKLTAVPLIAELPRCKKPAQGAIVVRENHNDIMEETFRGLRTNLLFMLEKDEKVILVSSTQPGEGKSFVAGNLAVSLALLGKKTLIVGMDIRKPGLNRVFNISHREHGITNYLSDPEHTDIFSLVQPSDIHSNLDILPGGAVPPNPTELVARPVLDHAIAQLKERYDYVILDTAPIGIVTDTAIVSRVADFCLYVCRAEVTPKVAYQYINELKAEKKFAKLATVINDIDMTKRKNSYGYGYGKKYGYGYGYGYG</sequence>
<comment type="catalytic activity">
    <reaction evidence="8">
        <text>L-tyrosyl-[protein] + ATP = O-phospho-L-tyrosyl-[protein] + ADP + H(+)</text>
        <dbReference type="Rhea" id="RHEA:10596"/>
        <dbReference type="Rhea" id="RHEA-COMP:10136"/>
        <dbReference type="Rhea" id="RHEA-COMP:20101"/>
        <dbReference type="ChEBI" id="CHEBI:15378"/>
        <dbReference type="ChEBI" id="CHEBI:30616"/>
        <dbReference type="ChEBI" id="CHEBI:46858"/>
        <dbReference type="ChEBI" id="CHEBI:61978"/>
        <dbReference type="ChEBI" id="CHEBI:456216"/>
        <dbReference type="EC" id="2.7.10.2"/>
    </reaction>
</comment>
<evidence type="ECO:0000256" key="9">
    <source>
        <dbReference type="SAM" id="Phobius"/>
    </source>
</evidence>
<keyword evidence="9" id="KW-0472">Membrane</keyword>
<feature type="domain" description="AAA" evidence="10">
    <location>
        <begin position="114"/>
        <end position="247"/>
    </location>
</feature>
<gene>
    <name evidence="11" type="ORF">O6P32_13555</name>
</gene>
<dbReference type="InterPro" id="IPR005702">
    <property type="entry name" value="Wzc-like_C"/>
</dbReference>
<keyword evidence="6" id="KW-0067">ATP-binding</keyword>
<evidence type="ECO:0000256" key="5">
    <source>
        <dbReference type="ARBA" id="ARBA00022777"/>
    </source>
</evidence>
<dbReference type="EMBL" id="JAPZVM010000027">
    <property type="protein sequence ID" value="MCZ8373722.1"/>
    <property type="molecule type" value="Genomic_DNA"/>
</dbReference>
<evidence type="ECO:0000256" key="3">
    <source>
        <dbReference type="ARBA" id="ARBA00022679"/>
    </source>
</evidence>
<evidence type="ECO:0000256" key="6">
    <source>
        <dbReference type="ARBA" id="ARBA00022840"/>
    </source>
</evidence>
<keyword evidence="5" id="KW-0418">Kinase</keyword>
<proteinExistence type="inferred from homology"/>
<dbReference type="RefSeq" id="WP_269879055.1">
    <property type="nucleotide sequence ID" value="NZ_JAPZVM010000027.1"/>
</dbReference>
<dbReference type="InterPro" id="IPR025669">
    <property type="entry name" value="AAA_dom"/>
</dbReference>
<evidence type="ECO:0000259" key="10">
    <source>
        <dbReference type="Pfam" id="PF13614"/>
    </source>
</evidence>
<dbReference type="Proteomes" id="UP001141933">
    <property type="component" value="Unassembled WGS sequence"/>
</dbReference>
<keyword evidence="9" id="KW-0812">Transmembrane</keyword>
<evidence type="ECO:0000256" key="2">
    <source>
        <dbReference type="ARBA" id="ARBA00011903"/>
    </source>
</evidence>
<dbReference type="CDD" id="cd05387">
    <property type="entry name" value="BY-kinase"/>
    <property type="match status" value="1"/>
</dbReference>
<dbReference type="PANTHER" id="PTHR32309">
    <property type="entry name" value="TYROSINE-PROTEIN KINASE"/>
    <property type="match status" value="1"/>
</dbReference>
<evidence type="ECO:0000313" key="12">
    <source>
        <dbReference type="Proteomes" id="UP001141933"/>
    </source>
</evidence>
<reference evidence="11" key="1">
    <citation type="submission" date="2022-12" db="EMBL/GenBank/DDBJ databases">
        <title>Phocaeicola acetigenes sp. nov., isolated feces from a healthy human.</title>
        <authorList>
            <person name="Do H."/>
            <person name="Ha Y.B."/>
            <person name="Kim J.-S."/>
            <person name="Suh M.K."/>
            <person name="Kim H.S."/>
            <person name="Lee J.-S."/>
        </authorList>
    </citation>
    <scope>NUCLEOTIDE SEQUENCE</scope>
    <source>
        <strain evidence="11">KGMB11183</strain>
    </source>
</reference>
<name>A0ABT4PKZ1_9BACT</name>